<dbReference type="Proteomes" id="UP001596434">
    <property type="component" value="Unassembled WGS sequence"/>
</dbReference>
<evidence type="ECO:0000256" key="1">
    <source>
        <dbReference type="SAM" id="Phobius"/>
    </source>
</evidence>
<dbReference type="AlphaFoldDB" id="A0ABD5ZW52"/>
<comment type="caution">
    <text evidence="2">The sequence shown here is derived from an EMBL/GenBank/DDBJ whole genome shotgun (WGS) entry which is preliminary data.</text>
</comment>
<proteinExistence type="predicted"/>
<feature type="transmembrane region" description="Helical" evidence="1">
    <location>
        <begin position="12"/>
        <end position="33"/>
    </location>
</feature>
<sequence length="82" mass="8745">MTTPVPGPDARIAFRLGVLAASVAGLTILAWLLRSGALSVTTGVYVAVALFPVYLLVVASVLSVWLGYDKDPTDLRPVYRSR</sequence>
<dbReference type="EMBL" id="JBHTAT010000001">
    <property type="protein sequence ID" value="MFC7254848.1"/>
    <property type="molecule type" value="Genomic_DNA"/>
</dbReference>
<keyword evidence="1" id="KW-0472">Membrane</keyword>
<keyword evidence="1" id="KW-0812">Transmembrane</keyword>
<keyword evidence="1" id="KW-1133">Transmembrane helix</keyword>
<organism evidence="2 3">
    <name type="scientific">Haloplanus litoreus</name>
    <dbReference type="NCBI Taxonomy" id="767515"/>
    <lineage>
        <taxon>Archaea</taxon>
        <taxon>Methanobacteriati</taxon>
        <taxon>Methanobacteriota</taxon>
        <taxon>Stenosarchaea group</taxon>
        <taxon>Halobacteria</taxon>
        <taxon>Halobacteriales</taxon>
        <taxon>Haloferacaceae</taxon>
        <taxon>Haloplanus</taxon>
    </lineage>
</organism>
<feature type="transmembrane region" description="Helical" evidence="1">
    <location>
        <begin position="45"/>
        <end position="68"/>
    </location>
</feature>
<reference evidence="2 3" key="1">
    <citation type="journal article" date="2019" name="Int. J. Syst. Evol. Microbiol.">
        <title>The Global Catalogue of Microorganisms (GCM) 10K type strain sequencing project: providing services to taxonomists for standard genome sequencing and annotation.</title>
        <authorList>
            <consortium name="The Broad Institute Genomics Platform"/>
            <consortium name="The Broad Institute Genome Sequencing Center for Infectious Disease"/>
            <person name="Wu L."/>
            <person name="Ma J."/>
        </authorList>
    </citation>
    <scope>NUCLEOTIDE SEQUENCE [LARGE SCALE GENOMIC DNA]</scope>
    <source>
        <strain evidence="2 3">GX21</strain>
    </source>
</reference>
<evidence type="ECO:0000313" key="3">
    <source>
        <dbReference type="Proteomes" id="UP001596434"/>
    </source>
</evidence>
<evidence type="ECO:0000313" key="2">
    <source>
        <dbReference type="EMBL" id="MFC7254848.1"/>
    </source>
</evidence>
<dbReference type="RefSeq" id="WP_379703047.1">
    <property type="nucleotide sequence ID" value="NZ_JBHTAT010000001.1"/>
</dbReference>
<name>A0ABD5ZW52_9EURY</name>
<dbReference type="GeneID" id="96953183"/>
<accession>A0ABD5ZW52</accession>
<protein>
    <submittedName>
        <fullName evidence="2">Uncharacterized protein</fullName>
    </submittedName>
</protein>
<gene>
    <name evidence="2" type="ORF">ACFQKE_05995</name>
</gene>
<keyword evidence="3" id="KW-1185">Reference proteome</keyword>